<evidence type="ECO:0000313" key="3">
    <source>
        <dbReference type="Proteomes" id="UP000298327"/>
    </source>
</evidence>
<accession>A0A4Y9Z8T9</accession>
<evidence type="ECO:0000313" key="2">
    <source>
        <dbReference type="EMBL" id="TFY70253.1"/>
    </source>
</evidence>
<reference evidence="2 3" key="1">
    <citation type="submission" date="2019-02" db="EMBL/GenBank/DDBJ databases">
        <title>Genome sequencing of the rare red list fungi Dentipellis fragilis.</title>
        <authorList>
            <person name="Buettner E."/>
            <person name="Kellner H."/>
        </authorList>
    </citation>
    <scope>NUCLEOTIDE SEQUENCE [LARGE SCALE GENOMIC DNA]</scope>
    <source>
        <strain evidence="2 3">DSM 105465</strain>
    </source>
</reference>
<gene>
    <name evidence="2" type="ORF">EVG20_g2760</name>
</gene>
<dbReference type="Proteomes" id="UP000298327">
    <property type="component" value="Unassembled WGS sequence"/>
</dbReference>
<feature type="signal peptide" evidence="1">
    <location>
        <begin position="1"/>
        <end position="26"/>
    </location>
</feature>
<evidence type="ECO:0008006" key="4">
    <source>
        <dbReference type="Google" id="ProtNLM"/>
    </source>
</evidence>
<dbReference type="EMBL" id="SEOQ01000113">
    <property type="protein sequence ID" value="TFY70253.1"/>
    <property type="molecule type" value="Genomic_DNA"/>
</dbReference>
<evidence type="ECO:0000256" key="1">
    <source>
        <dbReference type="SAM" id="SignalP"/>
    </source>
</evidence>
<organism evidence="2 3">
    <name type="scientific">Dentipellis fragilis</name>
    <dbReference type="NCBI Taxonomy" id="205917"/>
    <lineage>
        <taxon>Eukaryota</taxon>
        <taxon>Fungi</taxon>
        <taxon>Dikarya</taxon>
        <taxon>Basidiomycota</taxon>
        <taxon>Agaricomycotina</taxon>
        <taxon>Agaricomycetes</taxon>
        <taxon>Russulales</taxon>
        <taxon>Hericiaceae</taxon>
        <taxon>Dentipellis</taxon>
    </lineage>
</organism>
<keyword evidence="3" id="KW-1185">Reference proteome</keyword>
<dbReference type="OrthoDB" id="3224630at2759"/>
<proteinExistence type="predicted"/>
<feature type="chain" id="PRO_5021211382" description="Hydrophobin" evidence="1">
    <location>
        <begin position="27"/>
        <end position="113"/>
    </location>
</feature>
<comment type="caution">
    <text evidence="2">The sequence shown here is derived from an EMBL/GenBank/DDBJ whole genome shotgun (WGS) entry which is preliminary data.</text>
</comment>
<keyword evidence="1" id="KW-0732">Signal</keyword>
<name>A0A4Y9Z8T9_9AGAM</name>
<dbReference type="AlphaFoldDB" id="A0A4Y9Z8T9"/>
<sequence length="113" mass="11621">MFMTFPPLRLAGFAALLLIALPGASGQPNPADIIECDSLVPASQASQFLGILGIPVPSDPNELVGSRCTQTSVPCAATPPETQCEADFCACCTTVIFTGGLLTPSYGTESLIC</sequence>
<protein>
    <recommendedName>
        <fullName evidence="4">Hydrophobin</fullName>
    </recommendedName>
</protein>